<dbReference type="OrthoDB" id="3573673at2"/>
<dbReference type="EMBL" id="PGFH01000001">
    <property type="protein sequence ID" value="PJJ81784.1"/>
    <property type="molecule type" value="Genomic_DNA"/>
</dbReference>
<evidence type="ECO:0000259" key="3">
    <source>
        <dbReference type="Pfam" id="PF03816"/>
    </source>
</evidence>
<comment type="similarity">
    <text evidence="1">Belongs to the LytR/CpsA/Psr (LCP) family.</text>
</comment>
<sequence length="435" mass="46131">MTKRAWWLLGLNILIPGSAQLLAGNRKLGRFGVVASFIFVVLVVIALVLSVAAPAVLLTIGSSTIGLWAIALGLAFYAVLWIVLTLNAWSISGLGRATPSGRAVVAAFSAIVLVVVAGTAGYGAYVATTANSFLSDVFIAAPTKEPIDGRYNILLLGGDAGADRDGLRPDSITLASIDAETGEAVLIGLPRNMELTPFVAGSPLADKYPDGYGAYGCDVDVCLLNSIYTEVELNTPELYPDAVANGSTPGIEAMRDAVEGITGLGIQYYALIDMQGFSDLIDSLGGVTINVEEAVPIHADAEFTIVAEWIPAGVQVMDGYHALWYARSRHDTTDYDRMERQRQLQQAVVEQFTPANVLTKFQAIASASSKVVTTDVPQGSLGYFVNLASKTRTMPIGSLELVPANDIDPEFPDFEYIRELVAGVTVSSVADDSSE</sequence>
<proteinExistence type="inferred from homology"/>
<dbReference type="PANTHER" id="PTHR33392:SF6">
    <property type="entry name" value="POLYISOPRENYL-TEICHOIC ACID--PEPTIDOGLYCAN TEICHOIC ACID TRANSFERASE TAGU"/>
    <property type="match status" value="1"/>
</dbReference>
<evidence type="ECO:0000256" key="2">
    <source>
        <dbReference type="SAM" id="Phobius"/>
    </source>
</evidence>
<keyword evidence="2" id="KW-0472">Membrane</keyword>
<comment type="caution">
    <text evidence="4">The sequence shown here is derived from an EMBL/GenBank/DDBJ whole genome shotgun (WGS) entry which is preliminary data.</text>
</comment>
<feature type="domain" description="Cell envelope-related transcriptional attenuator" evidence="3">
    <location>
        <begin position="170"/>
        <end position="351"/>
    </location>
</feature>
<keyword evidence="2" id="KW-0812">Transmembrane</keyword>
<keyword evidence="2" id="KW-1133">Transmembrane helix</keyword>
<dbReference type="InterPro" id="IPR050922">
    <property type="entry name" value="LytR/CpsA/Psr_CW_biosynth"/>
</dbReference>
<dbReference type="NCBIfam" id="TIGR00350">
    <property type="entry name" value="lytR_cpsA_psr"/>
    <property type="match status" value="1"/>
</dbReference>
<evidence type="ECO:0000313" key="5">
    <source>
        <dbReference type="Proteomes" id="UP000231742"/>
    </source>
</evidence>
<feature type="transmembrane region" description="Helical" evidence="2">
    <location>
        <begin position="6"/>
        <end position="24"/>
    </location>
</feature>
<evidence type="ECO:0000256" key="1">
    <source>
        <dbReference type="ARBA" id="ARBA00006068"/>
    </source>
</evidence>
<name>A0A2M9D7V8_9MICO</name>
<dbReference type="Proteomes" id="UP000231742">
    <property type="component" value="Unassembled WGS sequence"/>
</dbReference>
<keyword evidence="5" id="KW-1185">Reference proteome</keyword>
<dbReference type="Gene3D" id="3.40.630.190">
    <property type="entry name" value="LCP protein"/>
    <property type="match status" value="1"/>
</dbReference>
<protein>
    <submittedName>
        <fullName evidence="4">LytR family transcriptional attenuator</fullName>
    </submittedName>
</protein>
<gene>
    <name evidence="4" type="ORF">CLV85_0966</name>
</gene>
<feature type="transmembrane region" description="Helical" evidence="2">
    <location>
        <begin position="31"/>
        <end position="53"/>
    </location>
</feature>
<organism evidence="4 5">
    <name type="scientific">Salinibacterium amurskyense</name>
    <dbReference type="NCBI Taxonomy" id="205941"/>
    <lineage>
        <taxon>Bacteria</taxon>
        <taxon>Bacillati</taxon>
        <taxon>Actinomycetota</taxon>
        <taxon>Actinomycetes</taxon>
        <taxon>Micrococcales</taxon>
        <taxon>Microbacteriaceae</taxon>
        <taxon>Salinibacterium</taxon>
    </lineage>
</organism>
<dbReference type="InterPro" id="IPR004474">
    <property type="entry name" value="LytR_CpsA_psr"/>
</dbReference>
<feature type="transmembrane region" description="Helical" evidence="2">
    <location>
        <begin position="103"/>
        <end position="125"/>
    </location>
</feature>
<accession>A0A2M9D7V8</accession>
<feature type="transmembrane region" description="Helical" evidence="2">
    <location>
        <begin position="65"/>
        <end position="91"/>
    </location>
</feature>
<dbReference type="PANTHER" id="PTHR33392">
    <property type="entry name" value="POLYISOPRENYL-TEICHOIC ACID--PEPTIDOGLYCAN TEICHOIC ACID TRANSFERASE TAGU"/>
    <property type="match status" value="1"/>
</dbReference>
<evidence type="ECO:0000313" key="4">
    <source>
        <dbReference type="EMBL" id="PJJ81784.1"/>
    </source>
</evidence>
<dbReference type="AlphaFoldDB" id="A0A2M9D7V8"/>
<dbReference type="Pfam" id="PF03816">
    <property type="entry name" value="LytR_cpsA_psr"/>
    <property type="match status" value="1"/>
</dbReference>
<reference evidence="4 5" key="1">
    <citation type="submission" date="2017-11" db="EMBL/GenBank/DDBJ databases">
        <title>Genomic Encyclopedia of Archaeal and Bacterial Type Strains, Phase II (KMG-II): From Individual Species to Whole Genera.</title>
        <authorList>
            <person name="Goeker M."/>
        </authorList>
    </citation>
    <scope>NUCLEOTIDE SEQUENCE [LARGE SCALE GENOMIC DNA]</scope>
    <source>
        <strain evidence="4 5">DSM 16400</strain>
    </source>
</reference>